<gene>
    <name evidence="1" type="ORF">A2685_03125</name>
</gene>
<reference evidence="1 2" key="1">
    <citation type="journal article" date="2016" name="Nat. Commun.">
        <title>Thousands of microbial genomes shed light on interconnected biogeochemical processes in an aquifer system.</title>
        <authorList>
            <person name="Anantharaman K."/>
            <person name="Brown C.T."/>
            <person name="Hug L.A."/>
            <person name="Sharon I."/>
            <person name="Castelle C.J."/>
            <person name="Probst A.J."/>
            <person name="Thomas B.C."/>
            <person name="Singh A."/>
            <person name="Wilkins M.J."/>
            <person name="Karaoz U."/>
            <person name="Brodie E.L."/>
            <person name="Williams K.H."/>
            <person name="Hubbard S.S."/>
            <person name="Banfield J.F."/>
        </authorList>
    </citation>
    <scope>NUCLEOTIDE SEQUENCE [LARGE SCALE GENOMIC DNA]</scope>
</reference>
<dbReference type="InterPro" id="IPR016024">
    <property type="entry name" value="ARM-type_fold"/>
</dbReference>
<dbReference type="Proteomes" id="UP000178446">
    <property type="component" value="Unassembled WGS sequence"/>
</dbReference>
<dbReference type="InterPro" id="IPR014825">
    <property type="entry name" value="DNA_alkylation"/>
</dbReference>
<name>A0A1F7XSV1_9BACT</name>
<dbReference type="Gene3D" id="1.25.10.90">
    <property type="match status" value="1"/>
</dbReference>
<evidence type="ECO:0000313" key="1">
    <source>
        <dbReference type="EMBL" id="OGM18070.1"/>
    </source>
</evidence>
<protein>
    <submittedName>
        <fullName evidence="1">DNA alkylation repair protein</fullName>
    </submittedName>
</protein>
<dbReference type="PANTHER" id="PTHR41291:SF1">
    <property type="entry name" value="DNA ALKYLATION REPAIR PROTEIN"/>
    <property type="match status" value="1"/>
</dbReference>
<organism evidence="1 2">
    <name type="scientific">Candidatus Woesebacteria bacterium RIFCSPHIGHO2_01_FULL_37_10</name>
    <dbReference type="NCBI Taxonomy" id="1802489"/>
    <lineage>
        <taxon>Bacteria</taxon>
        <taxon>Candidatus Woeseibacteriota</taxon>
    </lineage>
</organism>
<dbReference type="PANTHER" id="PTHR41291">
    <property type="entry name" value="DNA ALKYLATION REPAIR PROTEIN"/>
    <property type="match status" value="1"/>
</dbReference>
<proteinExistence type="predicted"/>
<dbReference type="Pfam" id="PF08713">
    <property type="entry name" value="DNA_alkylation"/>
    <property type="match status" value="1"/>
</dbReference>
<dbReference type="SUPFAM" id="SSF48371">
    <property type="entry name" value="ARM repeat"/>
    <property type="match status" value="1"/>
</dbReference>
<comment type="caution">
    <text evidence="1">The sequence shown here is derived from an EMBL/GenBank/DDBJ whole genome shotgun (WGS) entry which is preliminary data.</text>
</comment>
<dbReference type="CDD" id="cd06561">
    <property type="entry name" value="AlkD_like"/>
    <property type="match status" value="1"/>
</dbReference>
<accession>A0A1F7XSV1</accession>
<dbReference type="AlphaFoldDB" id="A0A1F7XSV1"/>
<dbReference type="EMBL" id="MGGB01000058">
    <property type="protein sequence ID" value="OGM18070.1"/>
    <property type="molecule type" value="Genomic_DNA"/>
</dbReference>
<evidence type="ECO:0000313" key="2">
    <source>
        <dbReference type="Proteomes" id="UP000178446"/>
    </source>
</evidence>
<sequence length="219" mass="25306">MNYEEVIKKLKSLKNPKNVEGMARFGINPKNTLGISIYTLRPLSKEIGKNHFLALKLWKSGIHEARILAGYIDDPVKVTEKQMDEWVADFDSWDVCDQVISSLFDKTILAYKKAFEWSKRKEEFEKRAGFVMMAALSVHDKDAPDEKLLKFFPVIKREATDERNFVKKAVNWALRQIGKRSINLREQSKKLAQDLIKTYPNSKSAKWIANDALKELSGR</sequence>